<dbReference type="OrthoDB" id="10682456at2759"/>
<feature type="region of interest" description="Disordered" evidence="1">
    <location>
        <begin position="227"/>
        <end position="268"/>
    </location>
</feature>
<evidence type="ECO:0000256" key="1">
    <source>
        <dbReference type="SAM" id="MobiDB-lite"/>
    </source>
</evidence>
<evidence type="ECO:0000313" key="2">
    <source>
        <dbReference type="EMBL" id="THH03610.1"/>
    </source>
</evidence>
<reference evidence="2 3" key="1">
    <citation type="submission" date="2019-02" db="EMBL/GenBank/DDBJ databases">
        <title>Genome sequencing of the rare red list fungi Bondarzewia mesenterica.</title>
        <authorList>
            <person name="Buettner E."/>
            <person name="Kellner H."/>
        </authorList>
    </citation>
    <scope>NUCLEOTIDE SEQUENCE [LARGE SCALE GENOMIC DNA]</scope>
    <source>
        <strain evidence="2 3">DSM 108281</strain>
    </source>
</reference>
<organism evidence="2 3">
    <name type="scientific">Bondarzewia mesenterica</name>
    <dbReference type="NCBI Taxonomy" id="1095465"/>
    <lineage>
        <taxon>Eukaryota</taxon>
        <taxon>Fungi</taxon>
        <taxon>Dikarya</taxon>
        <taxon>Basidiomycota</taxon>
        <taxon>Agaricomycotina</taxon>
        <taxon>Agaricomycetes</taxon>
        <taxon>Russulales</taxon>
        <taxon>Bondarzewiaceae</taxon>
        <taxon>Bondarzewia</taxon>
    </lineage>
</organism>
<protein>
    <submittedName>
        <fullName evidence="2">Uncharacterized protein</fullName>
    </submittedName>
</protein>
<dbReference type="EMBL" id="SGPL01001303">
    <property type="protein sequence ID" value="THH03610.1"/>
    <property type="molecule type" value="Genomic_DNA"/>
</dbReference>
<keyword evidence="3" id="KW-1185">Reference proteome</keyword>
<dbReference type="AlphaFoldDB" id="A0A4S4L2B8"/>
<dbReference type="Proteomes" id="UP000310158">
    <property type="component" value="Unassembled WGS sequence"/>
</dbReference>
<gene>
    <name evidence="2" type="ORF">EW146_g10383</name>
</gene>
<feature type="compositionally biased region" description="Polar residues" evidence="1">
    <location>
        <begin position="190"/>
        <end position="213"/>
    </location>
</feature>
<feature type="compositionally biased region" description="Polar residues" evidence="1">
    <location>
        <begin position="86"/>
        <end position="123"/>
    </location>
</feature>
<feature type="region of interest" description="Disordered" evidence="1">
    <location>
        <begin position="151"/>
        <end position="213"/>
    </location>
</feature>
<sequence>MYDHQEQSRPFSTSRSQEPAYSENYGGIASNPLSQPYGHSEQSSPTQITQPHDATYQMSPTSSAPAHAELSSYSTTRTDHRRHPISSAQSHAPNRRQPTSSLRPQATHQQSSYRHPSSATTSQLHAPSYVNQADWNQQAPIQDIEYRMNRDPRLSSTSGPSRSASTNAYQYQGRHRHTQRDSGQPVPASSHRTNVEYSSPNQTDYASQQPMAISHSQNTAWLGAQSTLTHGNPAAGNLEATTTRVRPRHSTHYGNAVTPSASANGQRPPCRMPGCTYPAYIDASTGEQNEYCGDSHSLEDMVARNLLR</sequence>
<evidence type="ECO:0000313" key="3">
    <source>
        <dbReference type="Proteomes" id="UP000310158"/>
    </source>
</evidence>
<feature type="region of interest" description="Disordered" evidence="1">
    <location>
        <begin position="1"/>
        <end position="123"/>
    </location>
</feature>
<feature type="non-terminal residue" evidence="2">
    <location>
        <position position="308"/>
    </location>
</feature>
<feature type="compositionally biased region" description="Polar residues" evidence="1">
    <location>
        <begin position="8"/>
        <end position="19"/>
    </location>
</feature>
<proteinExistence type="predicted"/>
<comment type="caution">
    <text evidence="2">The sequence shown here is derived from an EMBL/GenBank/DDBJ whole genome shotgun (WGS) entry which is preliminary data.</text>
</comment>
<name>A0A4S4L2B8_9AGAM</name>
<feature type="compositionally biased region" description="Low complexity" evidence="1">
    <location>
        <begin position="155"/>
        <end position="165"/>
    </location>
</feature>
<feature type="compositionally biased region" description="Polar residues" evidence="1">
    <location>
        <begin position="40"/>
        <end position="64"/>
    </location>
</feature>
<accession>A0A4S4L2B8</accession>